<accession>A0ABS5HS86</accession>
<keyword evidence="2" id="KW-1185">Reference proteome</keyword>
<organism evidence="1 2">
    <name type="scientific">Thalassovita aquimarina</name>
    <dbReference type="NCBI Taxonomy" id="2785917"/>
    <lineage>
        <taxon>Bacteria</taxon>
        <taxon>Pseudomonadati</taxon>
        <taxon>Pseudomonadota</taxon>
        <taxon>Alphaproteobacteria</taxon>
        <taxon>Rhodobacterales</taxon>
        <taxon>Roseobacteraceae</taxon>
        <taxon>Thalassovita</taxon>
    </lineage>
</organism>
<evidence type="ECO:0000313" key="2">
    <source>
        <dbReference type="Proteomes" id="UP001195941"/>
    </source>
</evidence>
<protein>
    <submittedName>
        <fullName evidence="1">Uncharacterized protein</fullName>
    </submittedName>
</protein>
<reference evidence="1 2" key="1">
    <citation type="journal article" date="2021" name="Arch. Microbiol.">
        <title>Thalassobius aquimarinus sp. nov., isolated from the Sea of Japan seashore.</title>
        <authorList>
            <person name="Kurilenko V.V."/>
            <person name="Romanenko L.A."/>
            <person name="Chernysheva N.Y."/>
            <person name="Velansky P.V."/>
            <person name="Tekutyeva L.A."/>
            <person name="Isaeva M.P."/>
            <person name="Mikhailov V.V."/>
        </authorList>
    </citation>
    <scope>NUCLEOTIDE SEQUENCE [LARGE SCALE GENOMIC DNA]</scope>
    <source>
        <strain evidence="1 2">KMM 8518</strain>
    </source>
</reference>
<gene>
    <name evidence="1" type="ORF">IT775_12005</name>
</gene>
<dbReference type="EMBL" id="JADMKU010000010">
    <property type="protein sequence ID" value="MBR9651844.1"/>
    <property type="molecule type" value="Genomic_DNA"/>
</dbReference>
<dbReference type="Proteomes" id="UP001195941">
    <property type="component" value="Unassembled WGS sequence"/>
</dbReference>
<name>A0ABS5HS86_9RHOB</name>
<proteinExistence type="predicted"/>
<evidence type="ECO:0000313" key="1">
    <source>
        <dbReference type="EMBL" id="MBR9651844.1"/>
    </source>
</evidence>
<sequence>MTLPRAVPPQKPDRAAAFQDRCDNLKRGGKYPPVDEKILLVLVPFDSRRSQTIGVRNGWKIGGNGAGKGRIAGQIPVPTRHCACVSPVLASGFG</sequence>
<comment type="caution">
    <text evidence="1">The sequence shown here is derived from an EMBL/GenBank/DDBJ whole genome shotgun (WGS) entry which is preliminary data.</text>
</comment>